<protein>
    <submittedName>
        <fullName evidence="2">Uncharacterized protein</fullName>
    </submittedName>
</protein>
<name>A0A9P9GNW5_FUSSL</name>
<keyword evidence="3" id="KW-1185">Reference proteome</keyword>
<evidence type="ECO:0000313" key="2">
    <source>
        <dbReference type="EMBL" id="KAH7243033.1"/>
    </source>
</evidence>
<comment type="caution">
    <text evidence="2">The sequence shown here is derived from an EMBL/GenBank/DDBJ whole genome shotgun (WGS) entry which is preliminary data.</text>
</comment>
<dbReference type="Proteomes" id="UP000736672">
    <property type="component" value="Unassembled WGS sequence"/>
</dbReference>
<organism evidence="2 3">
    <name type="scientific">Fusarium solani</name>
    <name type="common">Filamentous fungus</name>
    <dbReference type="NCBI Taxonomy" id="169388"/>
    <lineage>
        <taxon>Eukaryota</taxon>
        <taxon>Fungi</taxon>
        <taxon>Dikarya</taxon>
        <taxon>Ascomycota</taxon>
        <taxon>Pezizomycotina</taxon>
        <taxon>Sordariomycetes</taxon>
        <taxon>Hypocreomycetidae</taxon>
        <taxon>Hypocreales</taxon>
        <taxon>Nectriaceae</taxon>
        <taxon>Fusarium</taxon>
        <taxon>Fusarium solani species complex</taxon>
    </lineage>
</organism>
<dbReference type="AlphaFoldDB" id="A0A9P9GNW5"/>
<dbReference type="InterPro" id="IPR021858">
    <property type="entry name" value="Fun_TF"/>
</dbReference>
<accession>A0A9P9GNW5</accession>
<dbReference type="OrthoDB" id="2130169at2759"/>
<proteinExistence type="predicted"/>
<gene>
    <name evidence="2" type="ORF">B0J15DRAFT_528784</name>
</gene>
<dbReference type="PANTHER" id="PTHR37540:SF5">
    <property type="entry name" value="TRANSCRIPTION FACTOR DOMAIN-CONTAINING PROTEIN"/>
    <property type="match status" value="1"/>
</dbReference>
<sequence>MARKSGANQTSQHARNQLGSVGQFQFIAIQNPDHAKDRSVRRLARSHAVARGIEKKRKLEQKSGHNFRIVSIPDDASRPAKKVEQEKVLGWIPSSLLTPQASPFQTLTAESPKFQALLSHCKSQKATEPVFSVSDELVLQSLGSTLRKGLDDDALLNAVMLTFAFAVSSGSIDKECLDYQSDALSSIRQSMSSPERATSESTLGAILLLAGIDARLGMPRQVQLHMGAIRQLLDVCRTKGVYLSDGIKRAIFWQDLNSSVMTGSKRVVDHTTFSELHWARDPFSPNFFILPPGFQDISHMFDQEFIEVLKDVHALKCIRDNSRIGKGDVVGMARIDNHQASIQSRLAGLQTRSPILECCRLAAYLCSTSLRCKIWPASTIPSHLSSQLLYKLQEVSDDPVWDDCPDFLAWLLHIGGAFALPGTIRSGYLVLLRSENNTRLRGLYKSWPELLEILNQFIWSEIAFTLPVKTFWEDSSN</sequence>
<evidence type="ECO:0000313" key="3">
    <source>
        <dbReference type="Proteomes" id="UP000736672"/>
    </source>
</evidence>
<evidence type="ECO:0000256" key="1">
    <source>
        <dbReference type="ARBA" id="ARBA00023242"/>
    </source>
</evidence>
<dbReference type="PANTHER" id="PTHR37540">
    <property type="entry name" value="TRANSCRIPTION FACTOR (ACR-2), PUTATIVE-RELATED-RELATED"/>
    <property type="match status" value="1"/>
</dbReference>
<keyword evidence="1" id="KW-0539">Nucleus</keyword>
<dbReference type="Pfam" id="PF11951">
    <property type="entry name" value="Fungal_trans_2"/>
    <property type="match status" value="1"/>
</dbReference>
<dbReference type="EMBL" id="JAGTJS010000019">
    <property type="protein sequence ID" value="KAH7243033.1"/>
    <property type="molecule type" value="Genomic_DNA"/>
</dbReference>
<reference evidence="2" key="1">
    <citation type="journal article" date="2021" name="Nat. Commun.">
        <title>Genetic determinants of endophytism in the Arabidopsis root mycobiome.</title>
        <authorList>
            <person name="Mesny F."/>
            <person name="Miyauchi S."/>
            <person name="Thiergart T."/>
            <person name="Pickel B."/>
            <person name="Atanasova L."/>
            <person name="Karlsson M."/>
            <person name="Huettel B."/>
            <person name="Barry K.W."/>
            <person name="Haridas S."/>
            <person name="Chen C."/>
            <person name="Bauer D."/>
            <person name="Andreopoulos W."/>
            <person name="Pangilinan J."/>
            <person name="LaButti K."/>
            <person name="Riley R."/>
            <person name="Lipzen A."/>
            <person name="Clum A."/>
            <person name="Drula E."/>
            <person name="Henrissat B."/>
            <person name="Kohler A."/>
            <person name="Grigoriev I.V."/>
            <person name="Martin F.M."/>
            <person name="Hacquard S."/>
        </authorList>
    </citation>
    <scope>NUCLEOTIDE SEQUENCE</scope>
    <source>
        <strain evidence="2">FSSC 5 MPI-SDFR-AT-0091</strain>
    </source>
</reference>